<gene>
    <name evidence="3" type="primary">LOC108732241</name>
</gene>
<dbReference type="AlphaFoldDB" id="A0A1W4WE93"/>
<protein>
    <submittedName>
        <fullName evidence="3">Uncharacterized protein LOC108732241</fullName>
    </submittedName>
</protein>
<dbReference type="OrthoDB" id="8046612at2759"/>
<reference evidence="3" key="1">
    <citation type="submission" date="2025-08" db="UniProtKB">
        <authorList>
            <consortium name="RefSeq"/>
        </authorList>
    </citation>
    <scope>IDENTIFICATION</scope>
    <source>
        <tissue evidence="3">Entire body</tissue>
    </source>
</reference>
<proteinExistence type="predicted"/>
<evidence type="ECO:0000256" key="1">
    <source>
        <dbReference type="SAM" id="MobiDB-lite"/>
    </source>
</evidence>
<dbReference type="RefSeq" id="XP_018318433.1">
    <property type="nucleotide sequence ID" value="XM_018462931.1"/>
</dbReference>
<accession>A0A1W4WE93</accession>
<sequence>MDRQNGTSESQIQIDEDDSDCFFLQPASSPYDIKAKIKTANEALSNEVLSETKRFTVKFKDDFTYYEADSTLLDVSSVESEENTQNTVIEECPHEETEETALLEAKLQINLNIQEENVSSDSEISEKIIENKDDNSDDSSKQMTEIDANNCDERCPSVNLGSSIKDDVFTQEDVTSEDNSVDTLNGFDEIEDNEEEGPFVTLEAEEVQKSDHSDIRIDLQKGEKPAKQTSPHRIICRDHCIDRFDSVEEIMKHKTPTPACCPLLRLRKRYCCEQNEFKQQQKLPVYTGKRSEYGMSSKDMQEARKRKALQEKLKIEESRIIEENRRRRIEENEKIFTRWLQDVTKRKKSQHQDKTTKQQRKAYSERFDRNSTNKVRPTTANNKTSVQYQKKKRPQTCPASICIEIPQRILKKGVIIGDVKISTRTKKSNEYHVMEIF</sequence>
<dbReference type="InParanoid" id="A0A1W4WE93"/>
<organism evidence="2 3">
    <name type="scientific">Agrilus planipennis</name>
    <name type="common">Emerald ash borer</name>
    <name type="synonym">Agrilus marcopoli</name>
    <dbReference type="NCBI Taxonomy" id="224129"/>
    <lineage>
        <taxon>Eukaryota</taxon>
        <taxon>Metazoa</taxon>
        <taxon>Ecdysozoa</taxon>
        <taxon>Arthropoda</taxon>
        <taxon>Hexapoda</taxon>
        <taxon>Insecta</taxon>
        <taxon>Pterygota</taxon>
        <taxon>Neoptera</taxon>
        <taxon>Endopterygota</taxon>
        <taxon>Coleoptera</taxon>
        <taxon>Polyphaga</taxon>
        <taxon>Elateriformia</taxon>
        <taxon>Buprestoidea</taxon>
        <taxon>Buprestidae</taxon>
        <taxon>Agrilinae</taxon>
        <taxon>Agrilus</taxon>
    </lineage>
</organism>
<keyword evidence="2" id="KW-1185">Reference proteome</keyword>
<dbReference type="Proteomes" id="UP000192223">
    <property type="component" value="Unplaced"/>
</dbReference>
<evidence type="ECO:0000313" key="3">
    <source>
        <dbReference type="RefSeq" id="XP_018318433.1"/>
    </source>
</evidence>
<evidence type="ECO:0000313" key="2">
    <source>
        <dbReference type="Proteomes" id="UP000192223"/>
    </source>
</evidence>
<feature type="region of interest" description="Disordered" evidence="1">
    <location>
        <begin position="344"/>
        <end position="385"/>
    </location>
</feature>
<dbReference type="KEGG" id="apln:108732241"/>
<dbReference type="STRING" id="224129.A0A1W4WE93"/>
<feature type="compositionally biased region" description="Basic and acidic residues" evidence="1">
    <location>
        <begin position="350"/>
        <end position="371"/>
    </location>
</feature>
<dbReference type="GeneID" id="108732241"/>
<name>A0A1W4WE93_AGRPL</name>
<feature type="compositionally biased region" description="Polar residues" evidence="1">
    <location>
        <begin position="372"/>
        <end position="385"/>
    </location>
</feature>